<proteinExistence type="predicted"/>
<evidence type="ECO:0000259" key="1">
    <source>
        <dbReference type="PROSITE" id="PS50943"/>
    </source>
</evidence>
<dbReference type="InterPro" id="IPR001387">
    <property type="entry name" value="Cro/C1-type_HTH"/>
</dbReference>
<dbReference type="Proteomes" id="UP000531840">
    <property type="component" value="Unassembled WGS sequence"/>
</dbReference>
<sequence>MTIGQKIKNLRLKKNYTLEELGKLTNSSKQTLHKYEQGIITNIPKEKVELLAKFLECSPAYLYGWEEDNYYINDDTREIAQSIFENNDLRILFDASKNATAEDLQLVTGILQNLKDRER</sequence>
<dbReference type="Pfam" id="PF01381">
    <property type="entry name" value="HTH_3"/>
    <property type="match status" value="1"/>
</dbReference>
<evidence type="ECO:0000313" key="3">
    <source>
        <dbReference type="Proteomes" id="UP000531840"/>
    </source>
</evidence>
<accession>A0ABX2T027</accession>
<gene>
    <name evidence="2" type="ORF">HZY85_07390</name>
</gene>
<evidence type="ECO:0000313" key="2">
    <source>
        <dbReference type="EMBL" id="NYS47993.1"/>
    </source>
</evidence>
<dbReference type="CDD" id="cd00093">
    <property type="entry name" value="HTH_XRE"/>
    <property type="match status" value="1"/>
</dbReference>
<protein>
    <submittedName>
        <fullName evidence="2">Helix-turn-helix transcriptional regulator</fullName>
    </submittedName>
</protein>
<dbReference type="SMART" id="SM00530">
    <property type="entry name" value="HTH_XRE"/>
    <property type="match status" value="1"/>
</dbReference>
<organism evidence="2 3">
    <name type="scientific">Gemelliphila palaticanis</name>
    <dbReference type="NCBI Taxonomy" id="81950"/>
    <lineage>
        <taxon>Bacteria</taxon>
        <taxon>Bacillati</taxon>
        <taxon>Bacillota</taxon>
        <taxon>Bacilli</taxon>
        <taxon>Bacillales</taxon>
        <taxon>Gemellaceae</taxon>
        <taxon>Gemelliphila</taxon>
    </lineage>
</organism>
<dbReference type="SUPFAM" id="SSF47413">
    <property type="entry name" value="lambda repressor-like DNA-binding domains"/>
    <property type="match status" value="1"/>
</dbReference>
<dbReference type="RefSeq" id="WP_179941776.1">
    <property type="nucleotide sequence ID" value="NZ_JACBYF010000021.1"/>
</dbReference>
<comment type="caution">
    <text evidence="2">The sequence shown here is derived from an EMBL/GenBank/DDBJ whole genome shotgun (WGS) entry which is preliminary data.</text>
</comment>
<feature type="domain" description="HTH cro/C1-type" evidence="1">
    <location>
        <begin position="7"/>
        <end position="62"/>
    </location>
</feature>
<name>A0ABX2T027_9BACL</name>
<dbReference type="PROSITE" id="PS50943">
    <property type="entry name" value="HTH_CROC1"/>
    <property type="match status" value="1"/>
</dbReference>
<dbReference type="Gene3D" id="1.10.260.40">
    <property type="entry name" value="lambda repressor-like DNA-binding domains"/>
    <property type="match status" value="1"/>
</dbReference>
<dbReference type="InterPro" id="IPR010982">
    <property type="entry name" value="Lambda_DNA-bd_dom_sf"/>
</dbReference>
<dbReference type="EMBL" id="JACBYF010000021">
    <property type="protein sequence ID" value="NYS47993.1"/>
    <property type="molecule type" value="Genomic_DNA"/>
</dbReference>
<keyword evidence="3" id="KW-1185">Reference proteome</keyword>
<reference evidence="2 3" key="1">
    <citation type="submission" date="2020-07" db="EMBL/GenBank/DDBJ databases">
        <title>MOT database genomes.</title>
        <authorList>
            <person name="Joseph S."/>
            <person name="Aduse-Opoku J."/>
            <person name="Hashim A."/>
            <person name="Wade W."/>
            <person name="Curtis M."/>
        </authorList>
    </citation>
    <scope>NUCLEOTIDE SEQUENCE [LARGE SCALE GENOMIC DNA]</scope>
    <source>
        <strain evidence="2 3">CIP 106318</strain>
    </source>
</reference>